<keyword evidence="2" id="KW-1185">Reference proteome</keyword>
<reference evidence="1 2" key="1">
    <citation type="submission" date="2018-03" db="EMBL/GenBank/DDBJ databases">
        <title>Whole genome sequencing of Histamine producing bacteria.</title>
        <authorList>
            <person name="Butler K."/>
        </authorList>
    </citation>
    <scope>NUCLEOTIDE SEQUENCE [LARGE SCALE GENOMIC DNA]</scope>
    <source>
        <strain evidence="1 2">DSM 16190</strain>
    </source>
</reference>
<dbReference type="EMBL" id="PYMC01000013">
    <property type="protein sequence ID" value="PSW03725.1"/>
    <property type="molecule type" value="Genomic_DNA"/>
</dbReference>
<proteinExistence type="predicted"/>
<name>A0A2T3MUU1_9GAMM</name>
<dbReference type="Proteomes" id="UP000240904">
    <property type="component" value="Unassembled WGS sequence"/>
</dbReference>
<sequence length="252" mass="28775">MKIELIGCTSAGKSTLLKNMIASHRNRQQEIISGDDFVLRQTLLAWLPHRILRVSAINMIGIIWCILNCRKQRNLLSFSYQYLSRLPSTITLRERLKIARILVRNIGIHEFIACQDTTNRIIIIDEGILHIAHYLFVHESIEPDLKQLQTFIELAPCEDVVVYLCTLKNTLIERTRVRGHKRIPDGSLEAIESFINHAITTFNFLGVNPKINPKLLLVSPGREVSMASDKDFSPMVEQAKHIILTGLEEESL</sequence>
<organism evidence="1 2">
    <name type="scientific">Photobacterium lipolyticum</name>
    <dbReference type="NCBI Taxonomy" id="266810"/>
    <lineage>
        <taxon>Bacteria</taxon>
        <taxon>Pseudomonadati</taxon>
        <taxon>Pseudomonadota</taxon>
        <taxon>Gammaproteobacteria</taxon>
        <taxon>Vibrionales</taxon>
        <taxon>Vibrionaceae</taxon>
        <taxon>Photobacterium</taxon>
    </lineage>
</organism>
<accession>A0A2T3MUU1</accession>
<comment type="caution">
    <text evidence="1">The sequence shown here is derived from an EMBL/GenBank/DDBJ whole genome shotgun (WGS) entry which is preliminary data.</text>
</comment>
<gene>
    <name evidence="1" type="ORF">C9I89_16465</name>
</gene>
<evidence type="ECO:0000313" key="2">
    <source>
        <dbReference type="Proteomes" id="UP000240904"/>
    </source>
</evidence>
<evidence type="ECO:0000313" key="1">
    <source>
        <dbReference type="EMBL" id="PSW03725.1"/>
    </source>
</evidence>
<dbReference type="Gene3D" id="3.40.50.300">
    <property type="entry name" value="P-loop containing nucleotide triphosphate hydrolases"/>
    <property type="match status" value="1"/>
</dbReference>
<dbReference type="AlphaFoldDB" id="A0A2T3MUU1"/>
<dbReference type="SUPFAM" id="SSF52540">
    <property type="entry name" value="P-loop containing nucleoside triphosphate hydrolases"/>
    <property type="match status" value="1"/>
</dbReference>
<dbReference type="InterPro" id="IPR027417">
    <property type="entry name" value="P-loop_NTPase"/>
</dbReference>
<protein>
    <submittedName>
        <fullName evidence="1">Uncharacterized protein</fullName>
    </submittedName>
</protein>